<dbReference type="GO" id="GO:0005829">
    <property type="term" value="C:cytosol"/>
    <property type="evidence" value="ECO:0007669"/>
    <property type="project" value="TreeGrafter"/>
</dbReference>
<dbReference type="Proteomes" id="UP000178724">
    <property type="component" value="Unassembled WGS sequence"/>
</dbReference>
<evidence type="ECO:0000256" key="3">
    <source>
        <dbReference type="HAMAP-Rule" id="MF_00023"/>
    </source>
</evidence>
<dbReference type="InterPro" id="IPR023620">
    <property type="entry name" value="SmpB"/>
</dbReference>
<evidence type="ECO:0000256" key="1">
    <source>
        <dbReference type="ARBA" id="ARBA00022490"/>
    </source>
</evidence>
<dbReference type="NCBIfam" id="NF003843">
    <property type="entry name" value="PRK05422.1"/>
    <property type="match status" value="1"/>
</dbReference>
<dbReference type="PANTHER" id="PTHR30308">
    <property type="entry name" value="TMRNA-BINDING COMPONENT OF TRANS-TRANSLATION TAGGING COMPLEX"/>
    <property type="match status" value="1"/>
</dbReference>
<keyword evidence="2 3" id="KW-0694">RNA-binding</keyword>
<sequence>MAKYFKIVAENRKARFDYAILESCKAGLVLTGNEVKSLRQGGVNLKDSFARAERGELWIYNMHVSPYSTAGQNKIDPLRKRKVLLEKRELVKLTGKAAEKGLTVVPLKVYFDGNWAKVELGLAKAKKKYEKRDKLRRQTAEREIESAFKGKIYGRKNRQ</sequence>
<evidence type="ECO:0000313" key="5">
    <source>
        <dbReference type="Proteomes" id="UP000178724"/>
    </source>
</evidence>
<evidence type="ECO:0000256" key="2">
    <source>
        <dbReference type="ARBA" id="ARBA00022884"/>
    </source>
</evidence>
<dbReference type="HAMAP" id="MF_00023">
    <property type="entry name" value="SmpB"/>
    <property type="match status" value="1"/>
</dbReference>
<proteinExistence type="inferred from homology"/>
<name>A0A1F4Q2B6_UNCSA</name>
<dbReference type="Pfam" id="PF01668">
    <property type="entry name" value="SmpB"/>
    <property type="match status" value="1"/>
</dbReference>
<dbReference type="NCBIfam" id="TIGR00086">
    <property type="entry name" value="smpB"/>
    <property type="match status" value="1"/>
</dbReference>
<dbReference type="InterPro" id="IPR020081">
    <property type="entry name" value="SsrA-bd_prot_CS"/>
</dbReference>
<dbReference type="Gene3D" id="2.40.280.10">
    <property type="match status" value="1"/>
</dbReference>
<dbReference type="GO" id="GO:0070929">
    <property type="term" value="P:trans-translation"/>
    <property type="evidence" value="ECO:0007669"/>
    <property type="project" value="UniProtKB-UniRule"/>
</dbReference>
<accession>A0A1F4Q2B6</accession>
<dbReference type="CDD" id="cd09294">
    <property type="entry name" value="SmpB"/>
    <property type="match status" value="1"/>
</dbReference>
<reference evidence="4 5" key="1">
    <citation type="journal article" date="2016" name="Nat. Commun.">
        <title>Thousands of microbial genomes shed light on interconnected biogeochemical processes in an aquifer system.</title>
        <authorList>
            <person name="Anantharaman K."/>
            <person name="Brown C.T."/>
            <person name="Hug L.A."/>
            <person name="Sharon I."/>
            <person name="Castelle C.J."/>
            <person name="Probst A.J."/>
            <person name="Thomas B.C."/>
            <person name="Singh A."/>
            <person name="Wilkins M.J."/>
            <person name="Karaoz U."/>
            <person name="Brodie E.L."/>
            <person name="Williams K.H."/>
            <person name="Hubbard S.S."/>
            <person name="Banfield J.F."/>
        </authorList>
    </citation>
    <scope>NUCLEOTIDE SEQUENCE [LARGE SCALE GENOMIC DNA]</scope>
</reference>
<comment type="caution">
    <text evidence="4">The sequence shown here is derived from an EMBL/GenBank/DDBJ whole genome shotgun (WGS) entry which is preliminary data.</text>
</comment>
<keyword evidence="1 3" id="KW-0963">Cytoplasm</keyword>
<protein>
    <recommendedName>
        <fullName evidence="3">SsrA-binding protein</fullName>
    </recommendedName>
    <alternativeName>
        <fullName evidence="3">Small protein B</fullName>
    </alternativeName>
</protein>
<dbReference type="GO" id="GO:0003723">
    <property type="term" value="F:RNA binding"/>
    <property type="evidence" value="ECO:0007669"/>
    <property type="project" value="UniProtKB-UniRule"/>
</dbReference>
<comment type="subcellular location">
    <subcellularLocation>
        <location evidence="3">Cytoplasm</location>
    </subcellularLocation>
    <text evidence="3">The tmRNA-SmpB complex associates with stalled 70S ribosomes.</text>
</comment>
<gene>
    <name evidence="3" type="primary">smpB</name>
    <name evidence="4" type="ORF">A2625_01905</name>
</gene>
<dbReference type="SUPFAM" id="SSF74982">
    <property type="entry name" value="Small protein B (SmpB)"/>
    <property type="match status" value="1"/>
</dbReference>
<evidence type="ECO:0000313" key="4">
    <source>
        <dbReference type="EMBL" id="OGB90071.1"/>
    </source>
</evidence>
<dbReference type="InterPro" id="IPR000037">
    <property type="entry name" value="SsrA-bd_prot"/>
</dbReference>
<comment type="function">
    <text evidence="3">Required for rescue of stalled ribosomes mediated by trans-translation. Binds to transfer-messenger RNA (tmRNA), required for stable association of tmRNA with ribosomes. tmRNA and SmpB together mimic tRNA shape, replacing the anticodon stem-loop with SmpB. tmRNA is encoded by the ssrA gene; the 2 termini fold to resemble tRNA(Ala) and it encodes a 'tag peptide', a short internal open reading frame. During trans-translation Ala-aminoacylated tmRNA acts like a tRNA, entering the A-site of stalled ribosomes, displacing the stalled mRNA. The ribosome then switches to translate the ORF on the tmRNA; the nascent peptide is terminated with the 'tag peptide' encoded by the tmRNA and targeted for degradation. The ribosome is freed to recommence translation, which seems to be the essential function of trans-translation.</text>
</comment>
<dbReference type="PANTHER" id="PTHR30308:SF2">
    <property type="entry name" value="SSRA-BINDING PROTEIN"/>
    <property type="match status" value="1"/>
</dbReference>
<organism evidence="4 5">
    <name type="scientific">candidate division WOR-1 bacterium RIFCSPHIGHO2_01_FULL_53_15</name>
    <dbReference type="NCBI Taxonomy" id="1802564"/>
    <lineage>
        <taxon>Bacteria</taxon>
        <taxon>Bacillati</taxon>
        <taxon>Saganbacteria</taxon>
    </lineage>
</organism>
<dbReference type="GO" id="GO:0070930">
    <property type="term" value="P:trans-translation-dependent protein tagging"/>
    <property type="evidence" value="ECO:0007669"/>
    <property type="project" value="TreeGrafter"/>
</dbReference>
<dbReference type="PROSITE" id="PS01317">
    <property type="entry name" value="SSRP"/>
    <property type="match status" value="1"/>
</dbReference>
<dbReference type="AlphaFoldDB" id="A0A1F4Q2B6"/>
<dbReference type="EMBL" id="METM01000016">
    <property type="protein sequence ID" value="OGB90071.1"/>
    <property type="molecule type" value="Genomic_DNA"/>
</dbReference>
<comment type="similarity">
    <text evidence="3">Belongs to the SmpB family.</text>
</comment>